<dbReference type="OrthoDB" id="2441380at2759"/>
<dbReference type="Proteomes" id="UP001141434">
    <property type="component" value="Unassembled WGS sequence"/>
</dbReference>
<evidence type="ECO:0000259" key="1">
    <source>
        <dbReference type="SMART" id="SM01111"/>
    </source>
</evidence>
<dbReference type="SMART" id="SM01111">
    <property type="entry name" value="CVNH"/>
    <property type="match status" value="1"/>
</dbReference>
<dbReference type="Gene3D" id="2.30.60.10">
    <property type="entry name" value="Cyanovirin-N"/>
    <property type="match status" value="1"/>
</dbReference>
<keyword evidence="3" id="KW-1185">Reference proteome</keyword>
<dbReference type="EMBL" id="JAPMSZ010000001">
    <property type="protein sequence ID" value="KAJ5114910.1"/>
    <property type="molecule type" value="Genomic_DNA"/>
</dbReference>
<proteinExistence type="predicted"/>
<accession>A0A9W9GA07</accession>
<evidence type="ECO:0000313" key="2">
    <source>
        <dbReference type="EMBL" id="KAJ5114910.1"/>
    </source>
</evidence>
<gene>
    <name evidence="2" type="ORF">NUU61_000669</name>
</gene>
<dbReference type="InterPro" id="IPR011058">
    <property type="entry name" value="Cyanovirin-N"/>
</dbReference>
<dbReference type="RefSeq" id="XP_056516103.1">
    <property type="nucleotide sequence ID" value="XM_056651253.1"/>
</dbReference>
<sequence>MPFQPFHRSCCDITVDQFGTLRCRARRDDGTFRDASMDLNESIGNIDGYLSWAGRFFGRSAEDIKFGVEGDQGDQAMLRARVITEDGDKQDSELNLGEEIGNHNGQLYRRNWTF</sequence>
<protein>
    <recommendedName>
        <fullName evidence="1">Cyanovirin-N domain-containing protein</fullName>
    </recommendedName>
</protein>
<dbReference type="GeneID" id="81390421"/>
<dbReference type="InterPro" id="IPR036673">
    <property type="entry name" value="Cyanovirin-N_sf"/>
</dbReference>
<dbReference type="AlphaFoldDB" id="A0A9W9GA07"/>
<evidence type="ECO:0000313" key="3">
    <source>
        <dbReference type="Proteomes" id="UP001141434"/>
    </source>
</evidence>
<organism evidence="2 3">
    <name type="scientific">Penicillium alfredii</name>
    <dbReference type="NCBI Taxonomy" id="1506179"/>
    <lineage>
        <taxon>Eukaryota</taxon>
        <taxon>Fungi</taxon>
        <taxon>Dikarya</taxon>
        <taxon>Ascomycota</taxon>
        <taxon>Pezizomycotina</taxon>
        <taxon>Eurotiomycetes</taxon>
        <taxon>Eurotiomycetidae</taxon>
        <taxon>Eurotiales</taxon>
        <taxon>Aspergillaceae</taxon>
        <taxon>Penicillium</taxon>
    </lineage>
</organism>
<dbReference type="PANTHER" id="PTHR42076">
    <property type="entry name" value="CYANOVIRIN-N HOMOLOG"/>
    <property type="match status" value="1"/>
</dbReference>
<name>A0A9W9GA07_9EURO</name>
<dbReference type="Pfam" id="PF08881">
    <property type="entry name" value="CVNH"/>
    <property type="match status" value="1"/>
</dbReference>
<comment type="caution">
    <text evidence="2">The sequence shown here is derived from an EMBL/GenBank/DDBJ whole genome shotgun (WGS) entry which is preliminary data.</text>
</comment>
<reference evidence="2" key="1">
    <citation type="submission" date="2022-11" db="EMBL/GenBank/DDBJ databases">
        <authorList>
            <person name="Petersen C."/>
        </authorList>
    </citation>
    <scope>NUCLEOTIDE SEQUENCE</scope>
    <source>
        <strain evidence="2">IBT 34128</strain>
    </source>
</reference>
<dbReference type="SUPFAM" id="SSF51322">
    <property type="entry name" value="Cyanovirin-N"/>
    <property type="match status" value="1"/>
</dbReference>
<dbReference type="PANTHER" id="PTHR42076:SF1">
    <property type="entry name" value="CYANOVIRIN-N DOMAIN-CONTAINING PROTEIN"/>
    <property type="match status" value="1"/>
</dbReference>
<feature type="domain" description="Cyanovirin-N" evidence="1">
    <location>
        <begin position="5"/>
        <end position="109"/>
    </location>
</feature>
<reference evidence="2" key="2">
    <citation type="journal article" date="2023" name="IMA Fungus">
        <title>Comparative genomic study of the Penicillium genus elucidates a diverse pangenome and 15 lateral gene transfer events.</title>
        <authorList>
            <person name="Petersen C."/>
            <person name="Sorensen T."/>
            <person name="Nielsen M.R."/>
            <person name="Sondergaard T.E."/>
            <person name="Sorensen J.L."/>
            <person name="Fitzpatrick D.A."/>
            <person name="Frisvad J.C."/>
            <person name="Nielsen K.L."/>
        </authorList>
    </citation>
    <scope>NUCLEOTIDE SEQUENCE</scope>
    <source>
        <strain evidence="2">IBT 34128</strain>
    </source>
</reference>